<accession>A0A803VLN8</accession>
<keyword evidence="3" id="KW-1185">Reference proteome</keyword>
<dbReference type="AlphaFoldDB" id="A0A803VLN8"/>
<dbReference type="Proteomes" id="UP000016665">
    <property type="component" value="Unplaced"/>
</dbReference>
<organism evidence="2 3">
    <name type="scientific">Ficedula albicollis</name>
    <name type="common">Collared flycatcher</name>
    <name type="synonym">Muscicapa albicollis</name>
    <dbReference type="NCBI Taxonomy" id="59894"/>
    <lineage>
        <taxon>Eukaryota</taxon>
        <taxon>Metazoa</taxon>
        <taxon>Chordata</taxon>
        <taxon>Craniata</taxon>
        <taxon>Vertebrata</taxon>
        <taxon>Euteleostomi</taxon>
        <taxon>Archelosauria</taxon>
        <taxon>Archosauria</taxon>
        <taxon>Dinosauria</taxon>
        <taxon>Saurischia</taxon>
        <taxon>Theropoda</taxon>
        <taxon>Coelurosauria</taxon>
        <taxon>Aves</taxon>
        <taxon>Neognathae</taxon>
        <taxon>Neoaves</taxon>
        <taxon>Telluraves</taxon>
        <taxon>Australaves</taxon>
        <taxon>Passeriformes</taxon>
        <taxon>Muscicapidae</taxon>
        <taxon>Ficedula</taxon>
    </lineage>
</organism>
<feature type="compositionally biased region" description="Basic and acidic residues" evidence="1">
    <location>
        <begin position="108"/>
        <end position="121"/>
    </location>
</feature>
<proteinExistence type="predicted"/>
<evidence type="ECO:0000313" key="2">
    <source>
        <dbReference type="Ensembl" id="ENSFALP00000023644.1"/>
    </source>
</evidence>
<reference evidence="2" key="1">
    <citation type="submission" date="2025-08" db="UniProtKB">
        <authorList>
            <consortium name="Ensembl"/>
        </authorList>
    </citation>
    <scope>IDENTIFICATION</scope>
</reference>
<reference evidence="2" key="2">
    <citation type="submission" date="2025-09" db="UniProtKB">
        <authorList>
            <consortium name="Ensembl"/>
        </authorList>
    </citation>
    <scope>IDENTIFICATION</scope>
</reference>
<protein>
    <submittedName>
        <fullName evidence="2">Uncharacterized protein</fullName>
    </submittedName>
</protein>
<evidence type="ECO:0000256" key="1">
    <source>
        <dbReference type="SAM" id="MobiDB-lite"/>
    </source>
</evidence>
<feature type="compositionally biased region" description="Basic residues" evidence="1">
    <location>
        <begin position="122"/>
        <end position="131"/>
    </location>
</feature>
<sequence>MELSALPQASLPQQDPRGGDWPLCTWEPKICPRAAPTGLSRVWGGEEGEQLHPPWLTPGSLLGEHKVRPDPPGPSGSPGGLWRAEQWGLHPGPDRLGGEGGLLLPVQDTRDPGARRAGGDHRRQRLRQRQLLHRDDPGQLPAHGRHPRALPAGQGRVHDQALPGAARAPLGRHLHSCQRHQHSHLRDAAAPLDLLCGVWFLWGVVCVGVVSVGCGSAVPAPPPSLQVHDQALPGAARAPLGRHLHSCQRHQHSHLRDAAAPLDLLVAAKGCGGSRASCWMPGFAPRTRFEERIPPCSRDPAAFGHREILLLALVCDQGKHQCQGEPAAWHRAVTVWEGGEGPEQASTPRDTSDLVLLIWRDAGMGESDAGLVCTSRAHLMSVYFCLS</sequence>
<evidence type="ECO:0000313" key="3">
    <source>
        <dbReference type="Proteomes" id="UP000016665"/>
    </source>
</evidence>
<gene>
    <name evidence="2" type="primary">PRADC1</name>
</gene>
<feature type="region of interest" description="Disordered" evidence="1">
    <location>
        <begin position="1"/>
        <end position="157"/>
    </location>
</feature>
<dbReference type="Ensembl" id="ENSFALT00000037372.1">
    <property type="protein sequence ID" value="ENSFALP00000023644.1"/>
    <property type="gene ID" value="ENSFALG00000012513.2"/>
</dbReference>
<name>A0A803VLN8_FICAL</name>